<dbReference type="InterPro" id="IPR011006">
    <property type="entry name" value="CheY-like_superfamily"/>
</dbReference>
<dbReference type="GO" id="GO:0000160">
    <property type="term" value="P:phosphorelay signal transduction system"/>
    <property type="evidence" value="ECO:0007669"/>
    <property type="project" value="UniProtKB-KW"/>
</dbReference>
<evidence type="ECO:0000256" key="11">
    <source>
        <dbReference type="SAM" id="Coils"/>
    </source>
</evidence>
<dbReference type="Pfam" id="PF00072">
    <property type="entry name" value="Response_reg"/>
    <property type="match status" value="1"/>
</dbReference>
<evidence type="ECO:0000256" key="9">
    <source>
        <dbReference type="ARBA" id="ARBA00024867"/>
    </source>
</evidence>
<evidence type="ECO:0000256" key="4">
    <source>
        <dbReference type="ARBA" id="ARBA00022553"/>
    </source>
</evidence>
<reference evidence="14 15" key="1">
    <citation type="journal article" date="2013" name="Genome Announc.">
        <title>Draft Genome Sequence of the Cellulolytic, Mesophilic, Anaerobic Bacterium Clostridium termitidis Strain CT1112 (DSM 5398).</title>
        <authorList>
            <person name="Lal S."/>
            <person name="Ramachandran U."/>
            <person name="Zhang X."/>
            <person name="Munir R."/>
            <person name="Sparling R."/>
            <person name="Levin D.B."/>
        </authorList>
    </citation>
    <scope>NUCLEOTIDE SEQUENCE [LARGE SCALE GENOMIC DNA]</scope>
    <source>
        <strain evidence="14 15">CT1112</strain>
    </source>
</reference>
<evidence type="ECO:0000256" key="3">
    <source>
        <dbReference type="ARBA" id="ARBA00022490"/>
    </source>
</evidence>
<evidence type="ECO:0000313" key="15">
    <source>
        <dbReference type="Proteomes" id="UP000014155"/>
    </source>
</evidence>
<evidence type="ECO:0000256" key="6">
    <source>
        <dbReference type="ARBA" id="ARBA00023015"/>
    </source>
</evidence>
<dbReference type="GO" id="GO:0005737">
    <property type="term" value="C:cytoplasm"/>
    <property type="evidence" value="ECO:0007669"/>
    <property type="project" value="UniProtKB-SubCell"/>
</dbReference>
<dbReference type="eggNOG" id="COG2207">
    <property type="taxonomic scope" value="Bacteria"/>
</dbReference>
<dbReference type="PATRIC" id="fig|1195236.3.peg.5348"/>
<dbReference type="InterPro" id="IPR001789">
    <property type="entry name" value="Sig_transdc_resp-reg_receiver"/>
</dbReference>
<feature type="coiled-coil region" evidence="11">
    <location>
        <begin position="116"/>
        <end position="143"/>
    </location>
</feature>
<dbReference type="Pfam" id="PF17853">
    <property type="entry name" value="GGDEF_2"/>
    <property type="match status" value="1"/>
</dbReference>
<dbReference type="PROSITE" id="PS01124">
    <property type="entry name" value="HTH_ARAC_FAMILY_2"/>
    <property type="match status" value="1"/>
</dbReference>
<gene>
    <name evidence="14" type="ORF">CTER_5212</name>
</gene>
<evidence type="ECO:0000256" key="1">
    <source>
        <dbReference type="ARBA" id="ARBA00004496"/>
    </source>
</evidence>
<keyword evidence="8" id="KW-0804">Transcription</keyword>
<dbReference type="Proteomes" id="UP000014155">
    <property type="component" value="Unassembled WGS sequence"/>
</dbReference>
<comment type="subcellular location">
    <subcellularLocation>
        <location evidence="1">Cytoplasm</location>
    </subcellularLocation>
</comment>
<dbReference type="PROSITE" id="PS50110">
    <property type="entry name" value="RESPONSE_REGULATORY"/>
    <property type="match status" value="1"/>
</dbReference>
<dbReference type="InterPro" id="IPR009057">
    <property type="entry name" value="Homeodomain-like_sf"/>
</dbReference>
<comment type="function">
    <text evidence="9">May play the central regulatory role in sporulation. It may be an element of the effector pathway responsible for the activation of sporulation genes in response to nutritional stress. Spo0A may act in concert with spo0H (a sigma factor) to control the expression of some genes that are critical to the sporulation process.</text>
</comment>
<proteinExistence type="predicted"/>
<feature type="domain" description="Response regulatory" evidence="13">
    <location>
        <begin position="2"/>
        <end position="119"/>
    </location>
</feature>
<dbReference type="SMART" id="SM00342">
    <property type="entry name" value="HTH_ARAC"/>
    <property type="match status" value="1"/>
</dbReference>
<evidence type="ECO:0000256" key="5">
    <source>
        <dbReference type="ARBA" id="ARBA00023012"/>
    </source>
</evidence>
<protein>
    <recommendedName>
        <fullName evidence="2">Stage 0 sporulation protein A homolog</fullName>
    </recommendedName>
</protein>
<evidence type="ECO:0000256" key="10">
    <source>
        <dbReference type="PROSITE-ProRule" id="PRU00169"/>
    </source>
</evidence>
<dbReference type="PANTHER" id="PTHR42713:SF3">
    <property type="entry name" value="TRANSCRIPTIONAL REGULATORY PROTEIN HPTR"/>
    <property type="match status" value="1"/>
</dbReference>
<dbReference type="SUPFAM" id="SSF46689">
    <property type="entry name" value="Homeodomain-like"/>
    <property type="match status" value="2"/>
</dbReference>
<dbReference type="Pfam" id="PF12833">
    <property type="entry name" value="HTH_18"/>
    <property type="match status" value="1"/>
</dbReference>
<keyword evidence="7" id="KW-0238">DNA-binding</keyword>
<dbReference type="RefSeq" id="WP_004630756.1">
    <property type="nucleotide sequence ID" value="NZ_AORV01000071.1"/>
</dbReference>
<dbReference type="InterPro" id="IPR041522">
    <property type="entry name" value="CdaR_GGDEF"/>
</dbReference>
<dbReference type="SUPFAM" id="SSF52172">
    <property type="entry name" value="CheY-like"/>
    <property type="match status" value="1"/>
</dbReference>
<dbReference type="AlphaFoldDB" id="S0FF20"/>
<evidence type="ECO:0000256" key="8">
    <source>
        <dbReference type="ARBA" id="ARBA00023163"/>
    </source>
</evidence>
<dbReference type="PANTHER" id="PTHR42713">
    <property type="entry name" value="HISTIDINE KINASE-RELATED"/>
    <property type="match status" value="1"/>
</dbReference>
<keyword evidence="15" id="KW-1185">Reference proteome</keyword>
<dbReference type="InterPro" id="IPR018060">
    <property type="entry name" value="HTH_AraC"/>
</dbReference>
<organism evidence="14 15">
    <name type="scientific">Ruminiclostridium cellobioparum subsp. termitidis CT1112</name>
    <dbReference type="NCBI Taxonomy" id="1195236"/>
    <lineage>
        <taxon>Bacteria</taxon>
        <taxon>Bacillati</taxon>
        <taxon>Bacillota</taxon>
        <taxon>Clostridia</taxon>
        <taxon>Eubacteriales</taxon>
        <taxon>Oscillospiraceae</taxon>
        <taxon>Ruminiclostridium</taxon>
    </lineage>
</organism>
<dbReference type="Gene3D" id="1.10.10.60">
    <property type="entry name" value="Homeodomain-like"/>
    <property type="match status" value="2"/>
</dbReference>
<dbReference type="GO" id="GO:0043565">
    <property type="term" value="F:sequence-specific DNA binding"/>
    <property type="evidence" value="ECO:0007669"/>
    <property type="project" value="InterPro"/>
</dbReference>
<dbReference type="InterPro" id="IPR051552">
    <property type="entry name" value="HptR"/>
</dbReference>
<feature type="domain" description="HTH araC/xylS-type" evidence="12">
    <location>
        <begin position="446"/>
        <end position="544"/>
    </location>
</feature>
<accession>S0FF20</accession>
<name>S0FF20_RUMCE</name>
<evidence type="ECO:0000313" key="14">
    <source>
        <dbReference type="EMBL" id="EMS69210.1"/>
    </source>
</evidence>
<keyword evidence="5" id="KW-0902">Two-component regulatory system</keyword>
<dbReference type="EMBL" id="AORV01000071">
    <property type="protein sequence ID" value="EMS69210.1"/>
    <property type="molecule type" value="Genomic_DNA"/>
</dbReference>
<dbReference type="SMART" id="SM00448">
    <property type="entry name" value="REC"/>
    <property type="match status" value="1"/>
</dbReference>
<keyword evidence="4 10" id="KW-0597">Phosphoprotein</keyword>
<dbReference type="STRING" id="1195236.CTER_5212"/>
<evidence type="ECO:0000256" key="7">
    <source>
        <dbReference type="ARBA" id="ARBA00023125"/>
    </source>
</evidence>
<keyword evidence="11" id="KW-0175">Coiled coil</keyword>
<feature type="modified residue" description="4-aspartylphosphate" evidence="10">
    <location>
        <position position="54"/>
    </location>
</feature>
<keyword evidence="3" id="KW-0963">Cytoplasm</keyword>
<evidence type="ECO:0000259" key="13">
    <source>
        <dbReference type="PROSITE" id="PS50110"/>
    </source>
</evidence>
<keyword evidence="6" id="KW-0805">Transcription regulation</keyword>
<sequence length="556" mass="63858">MRIIIVDDEPFLRVNFKSFINWNNYGFELVGEACNGEEALGLIKSLKPDIVFLDIKMPVLDGIGVLKSLNPNDISPKIIVLSSFNEFEYVREAMKLGAFDYIHKPSLSADSIITAVMNAKDALEKERKDIREFNSLKRNMEMNISSLKTLFFKEMIYSSAVKEWEFDEKAKSLKIKVKNSNVYCMVISIDEYGNVEKRYENSKRHLLDFAIGNIVNELFEDDDELEFFQYDTNRYVVLKSHSKTRSMKDITLGNEKIIKIIIEALKQYLNINISVGVSSQHKNLFDLAGALNEALWALNNKFFDTGGKKVFYYTNSLLRKEPAYEKTPMPGEDINQLKVLLEAGRFDAAKAYLQKIFDDILDRNYMPTGHKLINEIFISIYFIVNDRLAGLNPCGEMQTMMPFPLEDITSADNIIQVRTRLADSIDYLNKKMTESKSSTAKSSKIKEVIEFIHKNYTGDISLETIAAKVSLNSSYLSRLFKEETGVTITNYILKCRIEAAIQYLKKDNLKSYEISELVGFQNVEYFCTTFKKITGKTPVEYKKTIQEESFLQRDPG</sequence>
<dbReference type="CDD" id="cd17536">
    <property type="entry name" value="REC_YesN-like"/>
    <property type="match status" value="1"/>
</dbReference>
<comment type="caution">
    <text evidence="14">The sequence shown here is derived from an EMBL/GenBank/DDBJ whole genome shotgun (WGS) entry which is preliminary data.</text>
</comment>
<dbReference type="Gene3D" id="3.40.50.2300">
    <property type="match status" value="1"/>
</dbReference>
<evidence type="ECO:0000259" key="12">
    <source>
        <dbReference type="PROSITE" id="PS01124"/>
    </source>
</evidence>
<dbReference type="GO" id="GO:0003700">
    <property type="term" value="F:DNA-binding transcription factor activity"/>
    <property type="evidence" value="ECO:0007669"/>
    <property type="project" value="InterPro"/>
</dbReference>
<dbReference type="eggNOG" id="COG4753">
    <property type="taxonomic scope" value="Bacteria"/>
</dbReference>
<evidence type="ECO:0000256" key="2">
    <source>
        <dbReference type="ARBA" id="ARBA00018672"/>
    </source>
</evidence>